<dbReference type="KEGG" id="hir:HETIRDRAFT_442745"/>
<dbReference type="Proteomes" id="UP000030671">
    <property type="component" value="Unassembled WGS sequence"/>
</dbReference>
<dbReference type="GeneID" id="20675483"/>
<accession>W4JP52</accession>
<evidence type="ECO:0000313" key="2">
    <source>
        <dbReference type="Proteomes" id="UP000030671"/>
    </source>
</evidence>
<proteinExistence type="predicted"/>
<gene>
    <name evidence="1" type="ORF">HETIRDRAFT_442745</name>
</gene>
<name>W4JP52_HETIT</name>
<sequence length="416" mass="45193">MSPTTMTTLSALHTARPRALSVIAEAEWRAQGSTTCGVAFPAPAPAPRATFPLPNELIIDILEYAVVYPTHLAHLALISKRTAELFNTILYRTVLLPTARAILHFARTATSAAPGFLHQHVKRVVFAELHAPLSVHDAVRAILRACTGAHTFALPGAFVSDLLKPDNFPATSSHGAIPLSAPTHLTIGYFDDPDASRRWSAFLPPATARTAPLPPLCTPRAAPALLAGLTHLRLGEPAELFLAPRALLAHLGALPRLTHLHVARQIDANEDNDIAFVQDVAQLLRARPALACVVVGAFLPLFGPARHRLAGFLDDGHEDREGEGAVREKEKGKAEQGAERCRAATIWRLVEALQRTEERLLLVPGRYGSWWHEWQGAGCVANASEPVDFWRETVAEGLRERERGRLAEAVGEGKRV</sequence>
<evidence type="ECO:0000313" key="1">
    <source>
        <dbReference type="EMBL" id="ETW74850.1"/>
    </source>
</evidence>
<reference evidence="1 2" key="1">
    <citation type="journal article" date="2012" name="New Phytol.">
        <title>Insight into trade-off between wood decay and parasitism from the genome of a fungal forest pathogen.</title>
        <authorList>
            <person name="Olson A."/>
            <person name="Aerts A."/>
            <person name="Asiegbu F."/>
            <person name="Belbahri L."/>
            <person name="Bouzid O."/>
            <person name="Broberg A."/>
            <person name="Canback B."/>
            <person name="Coutinho P.M."/>
            <person name="Cullen D."/>
            <person name="Dalman K."/>
            <person name="Deflorio G."/>
            <person name="van Diepen L.T."/>
            <person name="Dunand C."/>
            <person name="Duplessis S."/>
            <person name="Durling M."/>
            <person name="Gonthier P."/>
            <person name="Grimwood J."/>
            <person name="Fossdal C.G."/>
            <person name="Hansson D."/>
            <person name="Henrissat B."/>
            <person name="Hietala A."/>
            <person name="Himmelstrand K."/>
            <person name="Hoffmeister D."/>
            <person name="Hogberg N."/>
            <person name="James T.Y."/>
            <person name="Karlsson M."/>
            <person name="Kohler A."/>
            <person name="Kues U."/>
            <person name="Lee Y.H."/>
            <person name="Lin Y.C."/>
            <person name="Lind M."/>
            <person name="Lindquist E."/>
            <person name="Lombard V."/>
            <person name="Lucas S."/>
            <person name="Lunden K."/>
            <person name="Morin E."/>
            <person name="Murat C."/>
            <person name="Park J."/>
            <person name="Raffaello T."/>
            <person name="Rouze P."/>
            <person name="Salamov A."/>
            <person name="Schmutz J."/>
            <person name="Solheim H."/>
            <person name="Stahlberg J."/>
            <person name="Velez H."/>
            <person name="de Vries R.P."/>
            <person name="Wiebenga A."/>
            <person name="Woodward S."/>
            <person name="Yakovlev I."/>
            <person name="Garbelotto M."/>
            <person name="Martin F."/>
            <person name="Grigoriev I.V."/>
            <person name="Stenlid J."/>
        </authorList>
    </citation>
    <scope>NUCLEOTIDE SEQUENCE [LARGE SCALE GENOMIC DNA]</scope>
    <source>
        <strain evidence="1 2">TC 32-1</strain>
    </source>
</reference>
<dbReference type="OrthoDB" id="3259136at2759"/>
<dbReference type="InParanoid" id="W4JP52"/>
<keyword evidence="2" id="KW-1185">Reference proteome</keyword>
<dbReference type="RefSeq" id="XP_009553322.1">
    <property type="nucleotide sequence ID" value="XM_009555027.1"/>
</dbReference>
<dbReference type="AlphaFoldDB" id="W4JP52"/>
<dbReference type="HOGENOM" id="CLU_070119_0_0_1"/>
<dbReference type="eggNOG" id="ENOG502SSE9">
    <property type="taxonomic scope" value="Eukaryota"/>
</dbReference>
<protein>
    <submittedName>
        <fullName evidence="1">Uncharacterized protein</fullName>
    </submittedName>
</protein>
<organism evidence="1 2">
    <name type="scientific">Heterobasidion irregulare (strain TC 32-1)</name>
    <dbReference type="NCBI Taxonomy" id="747525"/>
    <lineage>
        <taxon>Eukaryota</taxon>
        <taxon>Fungi</taxon>
        <taxon>Dikarya</taxon>
        <taxon>Basidiomycota</taxon>
        <taxon>Agaricomycotina</taxon>
        <taxon>Agaricomycetes</taxon>
        <taxon>Russulales</taxon>
        <taxon>Bondarzewiaceae</taxon>
        <taxon>Heterobasidion</taxon>
        <taxon>Heterobasidion annosum species complex</taxon>
    </lineage>
</organism>
<dbReference type="EMBL" id="KI925467">
    <property type="protein sequence ID" value="ETW74850.1"/>
    <property type="molecule type" value="Genomic_DNA"/>
</dbReference>